<sequence>MTDFMDAVVVTPLTDLDREVAEQLRPELMSAAGEGRDVVVDLHAVHLIDSAGLGLLVRAHQEAKQNGGRLALVAPSRFVLTVLHTMRLDGVFDLYPDRSKIIRPGT</sequence>
<dbReference type="SUPFAM" id="SSF52091">
    <property type="entry name" value="SpoIIaa-like"/>
    <property type="match status" value="1"/>
</dbReference>
<dbReference type="NCBIfam" id="TIGR00377">
    <property type="entry name" value="ant_ant_sig"/>
    <property type="match status" value="1"/>
</dbReference>
<dbReference type="AlphaFoldDB" id="A0A327ZDV1"/>
<dbReference type="Gene3D" id="3.30.750.24">
    <property type="entry name" value="STAS domain"/>
    <property type="match status" value="1"/>
</dbReference>
<keyword evidence="5" id="KW-1185">Reference proteome</keyword>
<evidence type="ECO:0000256" key="1">
    <source>
        <dbReference type="ARBA" id="ARBA00009013"/>
    </source>
</evidence>
<dbReference type="PANTHER" id="PTHR33495">
    <property type="entry name" value="ANTI-SIGMA FACTOR ANTAGONIST TM_1081-RELATED-RELATED"/>
    <property type="match status" value="1"/>
</dbReference>
<evidence type="ECO:0000313" key="5">
    <source>
        <dbReference type="Proteomes" id="UP000249341"/>
    </source>
</evidence>
<dbReference type="PROSITE" id="PS50801">
    <property type="entry name" value="STAS"/>
    <property type="match status" value="1"/>
</dbReference>
<comment type="similarity">
    <text evidence="1 2">Belongs to the anti-sigma-factor antagonist family.</text>
</comment>
<dbReference type="InterPro" id="IPR002645">
    <property type="entry name" value="STAS_dom"/>
</dbReference>
<proteinExistence type="inferred from homology"/>
<comment type="caution">
    <text evidence="4">The sequence shown here is derived from an EMBL/GenBank/DDBJ whole genome shotgun (WGS) entry which is preliminary data.</text>
</comment>
<dbReference type="CDD" id="cd07043">
    <property type="entry name" value="STAS_anti-anti-sigma_factors"/>
    <property type="match status" value="1"/>
</dbReference>
<protein>
    <recommendedName>
        <fullName evidence="2">Anti-sigma factor antagonist</fullName>
    </recommendedName>
</protein>
<dbReference type="Pfam" id="PF01740">
    <property type="entry name" value="STAS"/>
    <property type="match status" value="1"/>
</dbReference>
<dbReference type="Proteomes" id="UP000249341">
    <property type="component" value="Unassembled WGS sequence"/>
</dbReference>
<dbReference type="GO" id="GO:0043856">
    <property type="term" value="F:anti-sigma factor antagonist activity"/>
    <property type="evidence" value="ECO:0007669"/>
    <property type="project" value="InterPro"/>
</dbReference>
<accession>A0A327ZDV1</accession>
<evidence type="ECO:0000256" key="2">
    <source>
        <dbReference type="RuleBase" id="RU003749"/>
    </source>
</evidence>
<dbReference type="InterPro" id="IPR036513">
    <property type="entry name" value="STAS_dom_sf"/>
</dbReference>
<dbReference type="OrthoDB" id="5456061at2"/>
<evidence type="ECO:0000313" key="4">
    <source>
        <dbReference type="EMBL" id="RAK36916.1"/>
    </source>
</evidence>
<dbReference type="PANTHER" id="PTHR33495:SF2">
    <property type="entry name" value="ANTI-SIGMA FACTOR ANTAGONIST TM_1081-RELATED"/>
    <property type="match status" value="1"/>
</dbReference>
<dbReference type="EMBL" id="QLMJ01000007">
    <property type="protein sequence ID" value="RAK36916.1"/>
    <property type="molecule type" value="Genomic_DNA"/>
</dbReference>
<feature type="domain" description="STAS" evidence="3">
    <location>
        <begin position="1"/>
        <end position="106"/>
    </location>
</feature>
<gene>
    <name evidence="4" type="ORF">B0I29_107178</name>
</gene>
<evidence type="ECO:0000259" key="3">
    <source>
        <dbReference type="PROSITE" id="PS50801"/>
    </source>
</evidence>
<dbReference type="InterPro" id="IPR003658">
    <property type="entry name" value="Anti-sigma_ant"/>
</dbReference>
<reference evidence="4 5" key="1">
    <citation type="submission" date="2018-06" db="EMBL/GenBank/DDBJ databases">
        <title>Genomic Encyclopedia of Type Strains, Phase III (KMG-III): the genomes of soil and plant-associated and newly described type strains.</title>
        <authorList>
            <person name="Whitman W."/>
        </authorList>
    </citation>
    <scope>NUCLEOTIDE SEQUENCE [LARGE SCALE GENOMIC DNA]</scope>
    <source>
        <strain evidence="4 5">CGMCC 4.7090</strain>
    </source>
</reference>
<name>A0A327ZDV1_9ACTN</name>
<organism evidence="4 5">
    <name type="scientific">Actinoplanes lutulentus</name>
    <dbReference type="NCBI Taxonomy" id="1287878"/>
    <lineage>
        <taxon>Bacteria</taxon>
        <taxon>Bacillati</taxon>
        <taxon>Actinomycetota</taxon>
        <taxon>Actinomycetes</taxon>
        <taxon>Micromonosporales</taxon>
        <taxon>Micromonosporaceae</taxon>
        <taxon>Actinoplanes</taxon>
    </lineage>
</organism>